<evidence type="ECO:0000259" key="4">
    <source>
        <dbReference type="SMART" id="SM00990"/>
    </source>
</evidence>
<dbReference type="Pfam" id="PF08774">
    <property type="entry name" value="VRR_NUC"/>
    <property type="match status" value="1"/>
</dbReference>
<comment type="caution">
    <text evidence="5">The sequence shown here is derived from an EMBL/GenBank/DDBJ whole genome shotgun (WGS) entry which is preliminary data.</text>
</comment>
<reference evidence="5" key="1">
    <citation type="submission" date="2023-08" db="EMBL/GenBank/DDBJ databases">
        <title>Reintroducing virulent viruses to syntetic microbiomes.</title>
        <authorList>
            <person name="Wilde J."/>
            <person name="Boyes R."/>
            <person name="Robinson A.V."/>
            <person name="Daisley B.A."/>
            <person name="Allen-Vercoe E."/>
        </authorList>
    </citation>
    <scope>NUCLEOTIDE SEQUENCE</scope>
    <source>
        <strain evidence="5">225I_12FAA</strain>
    </source>
</reference>
<dbReference type="GO" id="GO:0004518">
    <property type="term" value="F:nuclease activity"/>
    <property type="evidence" value="ECO:0007669"/>
    <property type="project" value="UniProtKB-KW"/>
</dbReference>
<dbReference type="AlphaFoldDB" id="A0AAW8VIZ3"/>
<feature type="domain" description="VRR-NUC" evidence="4">
    <location>
        <begin position="4"/>
        <end position="105"/>
    </location>
</feature>
<organism evidence="5 6">
    <name type="scientific">Bacteroides cellulosilyticus</name>
    <dbReference type="NCBI Taxonomy" id="246787"/>
    <lineage>
        <taxon>Bacteria</taxon>
        <taxon>Pseudomonadati</taxon>
        <taxon>Bacteroidota</taxon>
        <taxon>Bacteroidia</taxon>
        <taxon>Bacteroidales</taxon>
        <taxon>Bacteroidaceae</taxon>
        <taxon>Bacteroides</taxon>
    </lineage>
</organism>
<accession>A0AAW8VIZ3</accession>
<proteinExistence type="predicted"/>
<gene>
    <name evidence="5" type="ORF">RO785_12980</name>
</gene>
<protein>
    <submittedName>
        <fullName evidence="5">VRR-NUC domain-containing protein</fullName>
    </submittedName>
</protein>
<dbReference type="InterPro" id="IPR011856">
    <property type="entry name" value="tRNA_endonuc-like_dom_sf"/>
</dbReference>
<keyword evidence="2" id="KW-0540">Nuclease</keyword>
<evidence type="ECO:0000313" key="5">
    <source>
        <dbReference type="EMBL" id="MDT4511884.1"/>
    </source>
</evidence>
<evidence type="ECO:0000313" key="6">
    <source>
        <dbReference type="Proteomes" id="UP001266995"/>
    </source>
</evidence>
<dbReference type="GO" id="GO:0003676">
    <property type="term" value="F:nucleic acid binding"/>
    <property type="evidence" value="ECO:0007669"/>
    <property type="project" value="InterPro"/>
</dbReference>
<dbReference type="InterPro" id="IPR014883">
    <property type="entry name" value="VRR_NUC"/>
</dbReference>
<dbReference type="EMBL" id="JAVSNH010000001">
    <property type="protein sequence ID" value="MDT4511884.1"/>
    <property type="molecule type" value="Genomic_DNA"/>
</dbReference>
<evidence type="ECO:0000256" key="3">
    <source>
        <dbReference type="ARBA" id="ARBA00022801"/>
    </source>
</evidence>
<evidence type="ECO:0000256" key="1">
    <source>
        <dbReference type="ARBA" id="ARBA00001946"/>
    </source>
</evidence>
<dbReference type="Gene3D" id="3.40.1350.10">
    <property type="match status" value="1"/>
</dbReference>
<dbReference type="GO" id="GO:0016788">
    <property type="term" value="F:hydrolase activity, acting on ester bonds"/>
    <property type="evidence" value="ECO:0007669"/>
    <property type="project" value="InterPro"/>
</dbReference>
<name>A0AAW8VIZ3_9BACE</name>
<dbReference type="SMART" id="SM00990">
    <property type="entry name" value="VRR_NUC"/>
    <property type="match status" value="1"/>
</dbReference>
<evidence type="ECO:0000256" key="2">
    <source>
        <dbReference type="ARBA" id="ARBA00022722"/>
    </source>
</evidence>
<keyword evidence="3" id="KW-0378">Hydrolase</keyword>
<sequence>MKPQTESQIQKDCVKWFREKYPTIEPLFFAVPNGGARNAWTAKIMKDEGVRKGVADLILLLPRSGYAFLCIEMKKPGGEQSESQIIFQRLVEKVKGKYVVCHSMEEFVKAIREYIG</sequence>
<comment type="cofactor">
    <cofactor evidence="1">
        <name>Mg(2+)</name>
        <dbReference type="ChEBI" id="CHEBI:18420"/>
    </cofactor>
</comment>
<dbReference type="Proteomes" id="UP001266995">
    <property type="component" value="Unassembled WGS sequence"/>
</dbReference>
<dbReference type="RefSeq" id="WP_313753256.1">
    <property type="nucleotide sequence ID" value="NZ_JAVSNH010000001.1"/>
</dbReference>